<gene>
    <name evidence="1" type="ORF">BOX37_01480</name>
</gene>
<accession>A0A1J0VLE2</accession>
<dbReference type="OrthoDB" id="4524859at2"/>
<keyword evidence="2" id="KW-1185">Reference proteome</keyword>
<dbReference type="RefSeq" id="WP_071925880.1">
    <property type="nucleotide sequence ID" value="NZ_CP018082.1"/>
</dbReference>
<evidence type="ECO:0000313" key="2">
    <source>
        <dbReference type="Proteomes" id="UP000183810"/>
    </source>
</evidence>
<evidence type="ECO:0000313" key="1">
    <source>
        <dbReference type="EMBL" id="APE32859.1"/>
    </source>
</evidence>
<dbReference type="AlphaFoldDB" id="A0A1J0VLE2"/>
<dbReference type="KEGG" id="nsl:BOX37_01480"/>
<proteinExistence type="predicted"/>
<reference evidence="1" key="1">
    <citation type="submission" date="2016-11" db="EMBL/GenBank/DDBJ databases">
        <authorList>
            <person name="Jaros S."/>
            <person name="Januszkiewicz K."/>
            <person name="Wedrychowicz H."/>
        </authorList>
    </citation>
    <scope>NUCLEOTIDE SEQUENCE [LARGE SCALE GENOMIC DNA]</scope>
    <source>
        <strain evidence="1">Y48</strain>
    </source>
</reference>
<name>A0A1J0VLE2_9NOCA</name>
<dbReference type="EMBL" id="CP018082">
    <property type="protein sequence ID" value="APE32859.1"/>
    <property type="molecule type" value="Genomic_DNA"/>
</dbReference>
<dbReference type="Proteomes" id="UP000183810">
    <property type="component" value="Chromosome"/>
</dbReference>
<protein>
    <submittedName>
        <fullName evidence="1">Uncharacterized protein</fullName>
    </submittedName>
</protein>
<sequence>MTRHILGARDMTGLTILAQMYGAPMDLVASMHSVSMRSAYRMAQRWRDTGMVSGLNVRPVPGPAWVFPTRTTAESLLGFEVRHWAPSPKQAAHVAAVFAVRTALTGLDLDRWTSERVLHSEVGATEAGKRRPHIHHGRYSTRSGELWAVQVELIRKAPSVTKSAMYRAFQAAQAAGCDGLVFYCRGEPVKRAVREAAAGLDLTGGPRMRLADLDELLARPVSPAEQRPDLTVIPGGAATAEHGKAASL</sequence>
<organism evidence="1 2">
    <name type="scientific">Nocardia mangyaensis</name>
    <dbReference type="NCBI Taxonomy" id="2213200"/>
    <lineage>
        <taxon>Bacteria</taxon>
        <taxon>Bacillati</taxon>
        <taxon>Actinomycetota</taxon>
        <taxon>Actinomycetes</taxon>
        <taxon>Mycobacteriales</taxon>
        <taxon>Nocardiaceae</taxon>
        <taxon>Nocardia</taxon>
    </lineage>
</organism>